<proteinExistence type="predicted"/>
<dbReference type="AlphaFoldDB" id="M4BDA5"/>
<dbReference type="EMBL" id="JH598152">
    <property type="status" value="NOT_ANNOTATED_CDS"/>
    <property type="molecule type" value="Genomic_DNA"/>
</dbReference>
<sequence length="62" mass="7015">MQMVLEERHLWDVVSGEVKLEYCNSTSNHAMFKQKSRKALAIICLAMEYSQSPLVRSGEGLA</sequence>
<protein>
    <recommendedName>
        <fullName evidence="3">RxLR effector candidate protein</fullName>
    </recommendedName>
</protein>
<dbReference type="HOGENOM" id="CLU_2908852_0_0_1"/>
<dbReference type="EnsemblProtists" id="HpaT804272">
    <property type="protein sequence ID" value="HpaP804272"/>
    <property type="gene ID" value="HpaG804272"/>
</dbReference>
<dbReference type="InParanoid" id="M4BDA5"/>
<evidence type="ECO:0000313" key="1">
    <source>
        <dbReference type="EnsemblProtists" id="HpaP804272"/>
    </source>
</evidence>
<dbReference type="Proteomes" id="UP000011713">
    <property type="component" value="Unassembled WGS sequence"/>
</dbReference>
<reference evidence="2" key="1">
    <citation type="journal article" date="2010" name="Science">
        <title>Signatures of adaptation to obligate biotrophy in the Hyaloperonospora arabidopsidis genome.</title>
        <authorList>
            <person name="Baxter L."/>
            <person name="Tripathy S."/>
            <person name="Ishaque N."/>
            <person name="Boot N."/>
            <person name="Cabral A."/>
            <person name="Kemen E."/>
            <person name="Thines M."/>
            <person name="Ah-Fong A."/>
            <person name="Anderson R."/>
            <person name="Badejoko W."/>
            <person name="Bittner-Eddy P."/>
            <person name="Boore J.L."/>
            <person name="Chibucos M.C."/>
            <person name="Coates M."/>
            <person name="Dehal P."/>
            <person name="Delehaunty K."/>
            <person name="Dong S."/>
            <person name="Downton P."/>
            <person name="Dumas B."/>
            <person name="Fabro G."/>
            <person name="Fronick C."/>
            <person name="Fuerstenberg S.I."/>
            <person name="Fulton L."/>
            <person name="Gaulin E."/>
            <person name="Govers F."/>
            <person name="Hughes L."/>
            <person name="Humphray S."/>
            <person name="Jiang R.H."/>
            <person name="Judelson H."/>
            <person name="Kamoun S."/>
            <person name="Kyung K."/>
            <person name="Meijer H."/>
            <person name="Minx P."/>
            <person name="Morris P."/>
            <person name="Nelson J."/>
            <person name="Phuntumart V."/>
            <person name="Qutob D."/>
            <person name="Rehmany A."/>
            <person name="Rougon-Cardoso A."/>
            <person name="Ryden P."/>
            <person name="Torto-Alalibo T."/>
            <person name="Studholme D."/>
            <person name="Wang Y."/>
            <person name="Win J."/>
            <person name="Wood J."/>
            <person name="Clifton S.W."/>
            <person name="Rogers J."/>
            <person name="Van den Ackerveken G."/>
            <person name="Jones J.D."/>
            <person name="McDowell J.M."/>
            <person name="Beynon J."/>
            <person name="Tyler B.M."/>
        </authorList>
    </citation>
    <scope>NUCLEOTIDE SEQUENCE [LARGE SCALE GENOMIC DNA]</scope>
    <source>
        <strain evidence="2">Emoy2</strain>
    </source>
</reference>
<reference evidence="1" key="2">
    <citation type="submission" date="2015-06" db="UniProtKB">
        <authorList>
            <consortium name="EnsemblProtists"/>
        </authorList>
    </citation>
    <scope>IDENTIFICATION</scope>
    <source>
        <strain evidence="1">Emoy2</strain>
    </source>
</reference>
<evidence type="ECO:0000313" key="2">
    <source>
        <dbReference type="Proteomes" id="UP000011713"/>
    </source>
</evidence>
<evidence type="ECO:0008006" key="3">
    <source>
        <dbReference type="Google" id="ProtNLM"/>
    </source>
</evidence>
<accession>M4BDA5</accession>
<organism evidence="1 2">
    <name type="scientific">Hyaloperonospora arabidopsidis (strain Emoy2)</name>
    <name type="common">Downy mildew agent</name>
    <name type="synonym">Peronospora arabidopsidis</name>
    <dbReference type="NCBI Taxonomy" id="559515"/>
    <lineage>
        <taxon>Eukaryota</taxon>
        <taxon>Sar</taxon>
        <taxon>Stramenopiles</taxon>
        <taxon>Oomycota</taxon>
        <taxon>Peronosporomycetes</taxon>
        <taxon>Peronosporales</taxon>
        <taxon>Peronosporaceae</taxon>
        <taxon>Hyaloperonospora</taxon>
    </lineage>
</organism>
<keyword evidence="2" id="KW-1185">Reference proteome</keyword>
<dbReference type="VEuPathDB" id="FungiDB:HpaG804272"/>
<dbReference type="Pfam" id="PF14223">
    <property type="entry name" value="Retrotran_gag_2"/>
    <property type="match status" value="1"/>
</dbReference>
<name>M4BDA5_HYAAE</name>